<keyword evidence="2" id="KW-1185">Reference proteome</keyword>
<evidence type="ECO:0000313" key="2">
    <source>
        <dbReference type="Proteomes" id="UP000635606"/>
    </source>
</evidence>
<dbReference type="EMBL" id="BOPH01000097">
    <property type="protein sequence ID" value="GIJ72119.1"/>
    <property type="molecule type" value="Genomic_DNA"/>
</dbReference>
<evidence type="ECO:0000313" key="1">
    <source>
        <dbReference type="EMBL" id="GIJ72119.1"/>
    </source>
</evidence>
<dbReference type="Proteomes" id="UP000635606">
    <property type="component" value="Unassembled WGS sequence"/>
</dbReference>
<sequence>MLFYTYGLVEHRPGSTVDPSEAIGRTLSAMSTAGQMSRLRDLAPYASPDDDACTLAVRVC</sequence>
<comment type="caution">
    <text evidence="1">The sequence shown here is derived from an EMBL/GenBank/DDBJ whole genome shotgun (WGS) entry which is preliminary data.</text>
</comment>
<gene>
    <name evidence="1" type="ORF">Voc01_070360</name>
</gene>
<organism evidence="1 2">
    <name type="scientific">Virgisporangium ochraceum</name>
    <dbReference type="NCBI Taxonomy" id="65505"/>
    <lineage>
        <taxon>Bacteria</taxon>
        <taxon>Bacillati</taxon>
        <taxon>Actinomycetota</taxon>
        <taxon>Actinomycetes</taxon>
        <taxon>Micromonosporales</taxon>
        <taxon>Micromonosporaceae</taxon>
        <taxon>Virgisporangium</taxon>
    </lineage>
</organism>
<proteinExistence type="predicted"/>
<protein>
    <submittedName>
        <fullName evidence="1">Uncharacterized protein</fullName>
    </submittedName>
</protein>
<name>A0A8J3ZXX1_9ACTN</name>
<reference evidence="1" key="1">
    <citation type="submission" date="2021-01" db="EMBL/GenBank/DDBJ databases">
        <title>Whole genome shotgun sequence of Virgisporangium ochraceum NBRC 16418.</title>
        <authorList>
            <person name="Komaki H."/>
            <person name="Tamura T."/>
        </authorList>
    </citation>
    <scope>NUCLEOTIDE SEQUENCE</scope>
    <source>
        <strain evidence="1">NBRC 16418</strain>
    </source>
</reference>
<dbReference type="RefSeq" id="WP_203931977.1">
    <property type="nucleotide sequence ID" value="NZ_BOPH01000097.1"/>
</dbReference>
<dbReference type="AlphaFoldDB" id="A0A8J3ZXX1"/>
<accession>A0A8J3ZXX1</accession>